<keyword evidence="3" id="KW-1185">Reference proteome</keyword>
<reference evidence="2 3" key="1">
    <citation type="journal article" date="2021" name="Elife">
        <title>Chloroplast acquisition without the gene transfer in kleptoplastic sea slugs, Plakobranchus ocellatus.</title>
        <authorList>
            <person name="Maeda T."/>
            <person name="Takahashi S."/>
            <person name="Yoshida T."/>
            <person name="Shimamura S."/>
            <person name="Takaki Y."/>
            <person name="Nagai Y."/>
            <person name="Toyoda A."/>
            <person name="Suzuki Y."/>
            <person name="Arimoto A."/>
            <person name="Ishii H."/>
            <person name="Satoh N."/>
            <person name="Nishiyama T."/>
            <person name="Hasebe M."/>
            <person name="Maruyama T."/>
            <person name="Minagawa J."/>
            <person name="Obokata J."/>
            <person name="Shigenobu S."/>
        </authorList>
    </citation>
    <scope>NUCLEOTIDE SEQUENCE [LARGE SCALE GENOMIC DNA]</scope>
</reference>
<name>A0AAV4ALU9_9GAST</name>
<gene>
    <name evidence="2" type="ORF">PoB_003436500</name>
</gene>
<protein>
    <submittedName>
        <fullName evidence="2">Uncharacterized protein</fullName>
    </submittedName>
</protein>
<evidence type="ECO:0000313" key="3">
    <source>
        <dbReference type="Proteomes" id="UP000735302"/>
    </source>
</evidence>
<sequence>MPQPRKPLTLSDARSVLQLGTVRLWSAAQLSNDERFPHFYISMKPTRQVIIYSLPKSDAVQIFRAERNTRSSWRTERDTVGPRLLPLVFAGNRKKRLRMSYPSAGKWSVTAPVDGPPSPRTKSSGAVIELP</sequence>
<feature type="region of interest" description="Disordered" evidence="1">
    <location>
        <begin position="108"/>
        <end position="131"/>
    </location>
</feature>
<dbReference type="Proteomes" id="UP000735302">
    <property type="component" value="Unassembled WGS sequence"/>
</dbReference>
<dbReference type="EMBL" id="BLXT01003924">
    <property type="protein sequence ID" value="GFO07860.1"/>
    <property type="molecule type" value="Genomic_DNA"/>
</dbReference>
<accession>A0AAV4ALU9</accession>
<dbReference type="AlphaFoldDB" id="A0AAV4ALU9"/>
<proteinExistence type="predicted"/>
<comment type="caution">
    <text evidence="2">The sequence shown here is derived from an EMBL/GenBank/DDBJ whole genome shotgun (WGS) entry which is preliminary data.</text>
</comment>
<evidence type="ECO:0000256" key="1">
    <source>
        <dbReference type="SAM" id="MobiDB-lite"/>
    </source>
</evidence>
<organism evidence="2 3">
    <name type="scientific">Plakobranchus ocellatus</name>
    <dbReference type="NCBI Taxonomy" id="259542"/>
    <lineage>
        <taxon>Eukaryota</taxon>
        <taxon>Metazoa</taxon>
        <taxon>Spiralia</taxon>
        <taxon>Lophotrochozoa</taxon>
        <taxon>Mollusca</taxon>
        <taxon>Gastropoda</taxon>
        <taxon>Heterobranchia</taxon>
        <taxon>Euthyneura</taxon>
        <taxon>Panpulmonata</taxon>
        <taxon>Sacoglossa</taxon>
        <taxon>Placobranchoidea</taxon>
        <taxon>Plakobranchidae</taxon>
        <taxon>Plakobranchus</taxon>
    </lineage>
</organism>
<evidence type="ECO:0000313" key="2">
    <source>
        <dbReference type="EMBL" id="GFO07860.1"/>
    </source>
</evidence>